<dbReference type="CDD" id="cd06261">
    <property type="entry name" value="TM_PBP2"/>
    <property type="match status" value="1"/>
</dbReference>
<feature type="transmembrane region" description="Helical" evidence="8">
    <location>
        <begin position="131"/>
        <end position="153"/>
    </location>
</feature>
<keyword evidence="3 8" id="KW-0812">Transmembrane</keyword>
<dbReference type="SUPFAM" id="SSF52540">
    <property type="entry name" value="P-loop containing nucleoside triphosphate hydrolases"/>
    <property type="match status" value="1"/>
</dbReference>
<comment type="subcellular location">
    <subcellularLocation>
        <location evidence="8">Cell membrane</location>
        <topology evidence="8">Multi-pass membrane protein</topology>
    </subcellularLocation>
    <subcellularLocation>
        <location evidence="1">Membrane</location>
        <topology evidence="1">Multi-pass membrane protein</topology>
    </subcellularLocation>
</comment>
<evidence type="ECO:0000256" key="9">
    <source>
        <dbReference type="SAM" id="MobiDB-lite"/>
    </source>
</evidence>
<dbReference type="PROSITE" id="PS50893">
    <property type="entry name" value="ABC_TRANSPORTER_2"/>
    <property type="match status" value="1"/>
</dbReference>
<dbReference type="GO" id="GO:0016887">
    <property type="term" value="F:ATP hydrolysis activity"/>
    <property type="evidence" value="ECO:0007669"/>
    <property type="project" value="InterPro"/>
</dbReference>
<gene>
    <name evidence="12" type="primary">modB</name>
    <name evidence="12" type="ORF">ENR15_06950</name>
</gene>
<keyword evidence="7 8" id="KW-0472">Membrane</keyword>
<dbReference type="InterPro" id="IPR017871">
    <property type="entry name" value="ABC_transporter-like_CS"/>
</dbReference>
<evidence type="ECO:0000259" key="11">
    <source>
        <dbReference type="PROSITE" id="PS50928"/>
    </source>
</evidence>
<dbReference type="PROSITE" id="PS50928">
    <property type="entry name" value="ABC_TM1"/>
    <property type="match status" value="1"/>
</dbReference>
<dbReference type="InterPro" id="IPR003593">
    <property type="entry name" value="AAA+_ATPase"/>
</dbReference>
<dbReference type="SMART" id="SM00382">
    <property type="entry name" value="AAA"/>
    <property type="match status" value="1"/>
</dbReference>
<keyword evidence="2" id="KW-0500">Molybdenum</keyword>
<dbReference type="GO" id="GO:0005524">
    <property type="term" value="F:ATP binding"/>
    <property type="evidence" value="ECO:0007669"/>
    <property type="project" value="UniProtKB-KW"/>
</dbReference>
<evidence type="ECO:0000256" key="4">
    <source>
        <dbReference type="ARBA" id="ARBA00022741"/>
    </source>
</evidence>
<dbReference type="EMBL" id="DSPX01000066">
    <property type="protein sequence ID" value="HGG00382.1"/>
    <property type="molecule type" value="Genomic_DNA"/>
</dbReference>
<dbReference type="InterPro" id="IPR027417">
    <property type="entry name" value="P-loop_NTPase"/>
</dbReference>
<comment type="caution">
    <text evidence="12">The sequence shown here is derived from an EMBL/GenBank/DDBJ whole genome shotgun (WGS) entry which is preliminary data.</text>
</comment>
<dbReference type="AlphaFoldDB" id="A0A7C3ZJF9"/>
<keyword evidence="5" id="KW-0067">ATP-binding</keyword>
<dbReference type="SUPFAM" id="SSF161098">
    <property type="entry name" value="MetI-like"/>
    <property type="match status" value="1"/>
</dbReference>
<dbReference type="PROSITE" id="PS00211">
    <property type="entry name" value="ABC_TRANSPORTER_1"/>
    <property type="match status" value="1"/>
</dbReference>
<dbReference type="NCBIfam" id="TIGR02141">
    <property type="entry name" value="modB_ABC"/>
    <property type="match status" value="1"/>
</dbReference>
<sequence>MPDLSPLWLSLHTATTATAIVFCLGLATARWMYGYQGKGKTLIDSLITLPVVLPPVVTGFFLLLLFGRNSPLGQMLQAVGIRIIFSWSATVITAIVVAFPFMYKTGLAAFTQIDPNIINAARTLGASEWRVFWQILLPLAWPGILSGTILSFARALGEFGATVMLAGNIPGQTQTIPIAIFFAAESGDMEAALFWVIIIVAISTGAIFALNSPPLLKGRRGDQGTVTPSPRHLVTPSPRHPLSPASGELAVDIYQPKGNFALETHFTISSQTLSVLGASGAGKSLLLRCIAGLENPHQGRIVINHRVIFDSAAKINLPAHRRRIGFVWQNYALFPHYTVWQNIAFGLQKLSRDDRADRVAEKIAQMQLHGLESRYPHQLSGGQQQRVALARALAIEPEILLLDEPFSALDTHLRHLVEKQVRDILVNYSGVTLFVTHNIEEAYRLGDQILVLDEGKMVAFGDKTKILERPPNVAVARLTGCKNISRARRVDSQKVEAIDWQCTLTVMAAIPDDITSVGIRAYQIQLPAQPQPENTFPCWLAQTSETPHRITLYLKLHEPPNHINDYHLQAEIVKSLNGTGELKERPFPWYVCLEPWRLMLLG</sequence>
<dbReference type="PANTHER" id="PTHR43514:SF1">
    <property type="entry name" value="SULFATE_THIOSULFATE IMPORT ATP-BINDING PROTEIN CYSA"/>
    <property type="match status" value="1"/>
</dbReference>
<keyword evidence="6 8" id="KW-1133">Transmembrane helix</keyword>
<reference evidence="12" key="1">
    <citation type="journal article" date="2020" name="mSystems">
        <title>Genome- and Community-Level Interaction Insights into Carbon Utilization and Element Cycling Functions of Hydrothermarchaeota in Hydrothermal Sediment.</title>
        <authorList>
            <person name="Zhou Z."/>
            <person name="Liu Y."/>
            <person name="Xu W."/>
            <person name="Pan J."/>
            <person name="Luo Z.H."/>
            <person name="Li M."/>
        </authorList>
    </citation>
    <scope>NUCLEOTIDE SEQUENCE [LARGE SCALE GENOMIC DNA]</scope>
    <source>
        <strain evidence="12">SpSt-374</strain>
    </source>
</reference>
<evidence type="ECO:0000256" key="7">
    <source>
        <dbReference type="ARBA" id="ARBA00023136"/>
    </source>
</evidence>
<evidence type="ECO:0000256" key="3">
    <source>
        <dbReference type="ARBA" id="ARBA00022692"/>
    </source>
</evidence>
<feature type="domain" description="ABC transmembrane type-1" evidence="11">
    <location>
        <begin position="7"/>
        <end position="208"/>
    </location>
</feature>
<dbReference type="InterPro" id="IPR011867">
    <property type="entry name" value="ModB_ABC"/>
</dbReference>
<protein>
    <submittedName>
        <fullName evidence="12">Molybdate ABC transporter permease subunit</fullName>
    </submittedName>
</protein>
<feature type="transmembrane region" description="Helical" evidence="8">
    <location>
        <begin position="79"/>
        <end position="103"/>
    </location>
</feature>
<dbReference type="InterPro" id="IPR000515">
    <property type="entry name" value="MetI-like"/>
</dbReference>
<comment type="similarity">
    <text evidence="8">Belongs to the binding-protein-dependent transport system permease family.</text>
</comment>
<evidence type="ECO:0000256" key="6">
    <source>
        <dbReference type="ARBA" id="ARBA00022989"/>
    </source>
</evidence>
<dbReference type="Pfam" id="PF00005">
    <property type="entry name" value="ABC_tran"/>
    <property type="match status" value="1"/>
</dbReference>
<evidence type="ECO:0000256" key="8">
    <source>
        <dbReference type="RuleBase" id="RU363032"/>
    </source>
</evidence>
<feature type="region of interest" description="Disordered" evidence="9">
    <location>
        <begin position="219"/>
        <end position="241"/>
    </location>
</feature>
<feature type="transmembrane region" description="Helical" evidence="8">
    <location>
        <begin position="192"/>
        <end position="210"/>
    </location>
</feature>
<organism evidence="12">
    <name type="scientific">Planktothricoides sp. SpSt-374</name>
    <dbReference type="NCBI Taxonomy" id="2282167"/>
    <lineage>
        <taxon>Bacteria</taxon>
        <taxon>Bacillati</taxon>
        <taxon>Cyanobacteriota</taxon>
        <taxon>Cyanophyceae</taxon>
        <taxon>Oscillatoriophycideae</taxon>
        <taxon>Oscillatoriales</taxon>
        <taxon>Oscillatoriaceae</taxon>
        <taxon>Planktothricoides</taxon>
    </lineage>
</organism>
<evidence type="ECO:0000256" key="1">
    <source>
        <dbReference type="ARBA" id="ARBA00004141"/>
    </source>
</evidence>
<dbReference type="InterPro" id="IPR035906">
    <property type="entry name" value="MetI-like_sf"/>
</dbReference>
<keyword evidence="4" id="KW-0547">Nucleotide-binding</keyword>
<feature type="transmembrane region" description="Helical" evidence="8">
    <location>
        <begin position="45"/>
        <end position="67"/>
    </location>
</feature>
<name>A0A7C3ZJF9_9CYAN</name>
<feature type="transmembrane region" description="Helical" evidence="8">
    <location>
        <begin position="12"/>
        <end position="33"/>
    </location>
</feature>
<dbReference type="Gene3D" id="1.10.3720.10">
    <property type="entry name" value="MetI-like"/>
    <property type="match status" value="1"/>
</dbReference>
<feature type="domain" description="ABC transporter" evidence="10">
    <location>
        <begin position="248"/>
        <end position="479"/>
    </location>
</feature>
<evidence type="ECO:0000256" key="2">
    <source>
        <dbReference type="ARBA" id="ARBA00022505"/>
    </source>
</evidence>
<evidence type="ECO:0000256" key="5">
    <source>
        <dbReference type="ARBA" id="ARBA00022840"/>
    </source>
</evidence>
<proteinExistence type="inferred from homology"/>
<dbReference type="Pfam" id="PF00528">
    <property type="entry name" value="BPD_transp_1"/>
    <property type="match status" value="1"/>
</dbReference>
<keyword evidence="8" id="KW-0813">Transport</keyword>
<dbReference type="GO" id="GO:0005886">
    <property type="term" value="C:plasma membrane"/>
    <property type="evidence" value="ECO:0007669"/>
    <property type="project" value="UniProtKB-SubCell"/>
</dbReference>
<evidence type="ECO:0000259" key="10">
    <source>
        <dbReference type="PROSITE" id="PS50893"/>
    </source>
</evidence>
<dbReference type="Gene3D" id="3.40.50.300">
    <property type="entry name" value="P-loop containing nucleotide triphosphate hydrolases"/>
    <property type="match status" value="1"/>
</dbReference>
<accession>A0A7C3ZJF9</accession>
<dbReference type="InterPro" id="IPR003439">
    <property type="entry name" value="ABC_transporter-like_ATP-bd"/>
</dbReference>
<evidence type="ECO:0000313" key="12">
    <source>
        <dbReference type="EMBL" id="HGG00382.1"/>
    </source>
</evidence>
<dbReference type="GO" id="GO:0015098">
    <property type="term" value="F:molybdate ion transmembrane transporter activity"/>
    <property type="evidence" value="ECO:0007669"/>
    <property type="project" value="InterPro"/>
</dbReference>
<dbReference type="InterPro" id="IPR050334">
    <property type="entry name" value="Molybdenum_import_ModC"/>
</dbReference>
<dbReference type="PANTHER" id="PTHR43514">
    <property type="entry name" value="ABC TRANSPORTER I FAMILY MEMBER 10"/>
    <property type="match status" value="1"/>
</dbReference>